<name>A0A918NR18_9ACTN</name>
<keyword evidence="2" id="KW-1185">Reference proteome</keyword>
<comment type="caution">
    <text evidence="1">The sequence shown here is derived from an EMBL/GenBank/DDBJ whole genome shotgun (WGS) entry which is preliminary data.</text>
</comment>
<accession>A0A918NR18</accession>
<sequence>MSTPVRTSSHDLPLLTEYGLMEPALEMEFTAHFARSDGDLAAEAATAAVTRVIEAPGSFLAPVRDAGRSVSTCLLERSNAETCRIVLTADRAGITLAATDDIRVSMETAHETPAARLRVFAMVDGLKVHHGPDGHVWVVWRGSWRPGGAPEG</sequence>
<reference evidence="1" key="2">
    <citation type="submission" date="2020-09" db="EMBL/GenBank/DDBJ databases">
        <authorList>
            <person name="Sun Q."/>
            <person name="Ohkuma M."/>
        </authorList>
    </citation>
    <scope>NUCLEOTIDE SEQUENCE</scope>
    <source>
        <strain evidence="1">JCM 4790</strain>
    </source>
</reference>
<dbReference type="Proteomes" id="UP000619244">
    <property type="component" value="Unassembled WGS sequence"/>
</dbReference>
<gene>
    <name evidence="1" type="ORF">GCM10010358_47660</name>
</gene>
<evidence type="ECO:0000313" key="2">
    <source>
        <dbReference type="Proteomes" id="UP000619244"/>
    </source>
</evidence>
<dbReference type="AlphaFoldDB" id="A0A918NR18"/>
<organism evidence="1 2">
    <name type="scientific">Streptomyces minutiscleroticus</name>
    <dbReference type="NCBI Taxonomy" id="68238"/>
    <lineage>
        <taxon>Bacteria</taxon>
        <taxon>Bacillati</taxon>
        <taxon>Actinomycetota</taxon>
        <taxon>Actinomycetes</taxon>
        <taxon>Kitasatosporales</taxon>
        <taxon>Streptomycetaceae</taxon>
        <taxon>Streptomyces</taxon>
    </lineage>
</organism>
<evidence type="ECO:0000313" key="1">
    <source>
        <dbReference type="EMBL" id="GGX88070.1"/>
    </source>
</evidence>
<reference evidence="1" key="1">
    <citation type="journal article" date="2014" name="Int. J. Syst. Evol. Microbiol.">
        <title>Complete genome sequence of Corynebacterium casei LMG S-19264T (=DSM 44701T), isolated from a smear-ripened cheese.</title>
        <authorList>
            <consortium name="US DOE Joint Genome Institute (JGI-PGF)"/>
            <person name="Walter F."/>
            <person name="Albersmeier A."/>
            <person name="Kalinowski J."/>
            <person name="Ruckert C."/>
        </authorList>
    </citation>
    <scope>NUCLEOTIDE SEQUENCE</scope>
    <source>
        <strain evidence="1">JCM 4790</strain>
    </source>
</reference>
<proteinExistence type="predicted"/>
<dbReference type="RefSeq" id="WP_190192326.1">
    <property type="nucleotide sequence ID" value="NZ_BMVU01000025.1"/>
</dbReference>
<protein>
    <submittedName>
        <fullName evidence="1">Uncharacterized protein</fullName>
    </submittedName>
</protein>
<dbReference type="EMBL" id="BMVU01000025">
    <property type="protein sequence ID" value="GGX88070.1"/>
    <property type="molecule type" value="Genomic_DNA"/>
</dbReference>